<dbReference type="Proteomes" id="UP000217154">
    <property type="component" value="Chromosome"/>
</dbReference>
<protein>
    <submittedName>
        <fullName evidence="2">Ketosteroid isomerase</fullName>
    </submittedName>
</protein>
<accession>A0A250DD23</accession>
<dbReference type="Gene3D" id="3.10.450.50">
    <property type="match status" value="1"/>
</dbReference>
<dbReference type="RefSeq" id="WP_095743366.1">
    <property type="nucleotide sequence ID" value="NZ_CP023284.1"/>
</dbReference>
<name>A0A250DD23_9BURK</name>
<dbReference type="SUPFAM" id="SSF54427">
    <property type="entry name" value="NTF2-like"/>
    <property type="match status" value="1"/>
</dbReference>
<evidence type="ECO:0000313" key="2">
    <source>
        <dbReference type="EMBL" id="ATA52265.1"/>
    </source>
</evidence>
<dbReference type="KEGG" id="vbo:CKY39_02780"/>
<dbReference type="EMBL" id="CP023284">
    <property type="protein sequence ID" value="ATA52265.1"/>
    <property type="molecule type" value="Genomic_DNA"/>
</dbReference>
<keyword evidence="2" id="KW-0413">Isomerase</keyword>
<dbReference type="AlphaFoldDB" id="A0A250DD23"/>
<reference evidence="2 3" key="1">
    <citation type="submission" date="2017-09" db="EMBL/GenBank/DDBJ databases">
        <title>The diverse metabolic capabilities of V. boronicumulans make it an excellent choice for continued studies on novel biodegradation.</title>
        <authorList>
            <person name="Sun S."/>
        </authorList>
    </citation>
    <scope>NUCLEOTIDE SEQUENCE [LARGE SCALE GENOMIC DNA]</scope>
    <source>
        <strain evidence="2 3">J1</strain>
    </source>
</reference>
<dbReference type="GO" id="GO:0016853">
    <property type="term" value="F:isomerase activity"/>
    <property type="evidence" value="ECO:0007669"/>
    <property type="project" value="UniProtKB-KW"/>
</dbReference>
<evidence type="ECO:0000313" key="3">
    <source>
        <dbReference type="Proteomes" id="UP000217154"/>
    </source>
</evidence>
<organism evidence="2 3">
    <name type="scientific">Variovorax boronicumulans</name>
    <dbReference type="NCBI Taxonomy" id="436515"/>
    <lineage>
        <taxon>Bacteria</taxon>
        <taxon>Pseudomonadati</taxon>
        <taxon>Pseudomonadota</taxon>
        <taxon>Betaproteobacteria</taxon>
        <taxon>Burkholderiales</taxon>
        <taxon>Comamonadaceae</taxon>
        <taxon>Variovorax</taxon>
    </lineage>
</organism>
<proteinExistence type="predicted"/>
<dbReference type="InterPro" id="IPR037401">
    <property type="entry name" value="SnoaL-like"/>
</dbReference>
<sequence>MTAATHAPTIERFYSAFSQLDAATMAACYAPDAVFDDEAFSLRGRREIGGMWRMLCDATKAKGADVWRLSWRDVQADGRTGSAHWDAHYRFSATGRLVDNSIDARFTFTPEGLIATHRDSFPFWTWSRQALGTPGLLLGWTPMLRNKVRATAAANLATFLARQPS</sequence>
<dbReference type="InterPro" id="IPR032710">
    <property type="entry name" value="NTF2-like_dom_sf"/>
</dbReference>
<gene>
    <name evidence="2" type="ORF">CKY39_02780</name>
</gene>
<feature type="domain" description="SnoaL-like" evidence="1">
    <location>
        <begin position="10"/>
        <end position="117"/>
    </location>
</feature>
<evidence type="ECO:0000259" key="1">
    <source>
        <dbReference type="Pfam" id="PF12680"/>
    </source>
</evidence>
<dbReference type="Pfam" id="PF12680">
    <property type="entry name" value="SnoaL_2"/>
    <property type="match status" value="1"/>
</dbReference>